<dbReference type="Proteomes" id="UP001528411">
    <property type="component" value="Unassembled WGS sequence"/>
</dbReference>
<sequence>MVAAILFNLAFAFLGLSPELKFKLLVSASLLTAIIQLILLEQIYRAAHNDRWGYRPFILGLASVNIYHLIMMSNALLLNTLDPVYLSARPFIYVLIVPFILLTIKRVDNWNLRIFISRDVVLQSSLLVFAGGYLLLMSLTGYFIQRSGQAWSGVVQIVFVAGALLLLAYIFISESVRKYFRIFIQKHFYANQFDYREQWLGLTMTLDAENSDDDFYEVGLKGLCKSLNYTHGAYYKLTNGQLELKTKDLFSLNQNATNELLHLSTKLAENRWFVDVSDFGAAEYAVEFRGYFINHLIMFDVEIIIPIFINDEFHGVFVLSSYGNEKLALNWEVRDYLTVISSQIGSYIRFGEARLKLEENAKFAAFNRMSAFVVHDLKNVIAQIGMIVKNAEKHRDNPEFIDDTFETLGHTKERMDRMLSQLKEKQQTRGSETRFELNAFAAKLRDDFNRNLPQVDMVLPSEPISVFADYDRLYSIVGHLIENAQQATSDDGQVKMTLDQVDNNYILTITDTGVGMTTEFMNNQLFTPFVTTKGNAGMGVGVYEAKSYVEELNGTLTVSSQVGKGSTFKITIPKKED</sequence>
<dbReference type="PROSITE" id="PS50109">
    <property type="entry name" value="HIS_KIN"/>
    <property type="match status" value="1"/>
</dbReference>
<comment type="caution">
    <text evidence="6">The sequence shown here is derived from an EMBL/GenBank/DDBJ whole genome shotgun (WGS) entry which is preliminary data.</text>
</comment>
<gene>
    <name evidence="6" type="primary">prsK</name>
    <name evidence="6" type="ORF">PN838_16025</name>
</gene>
<reference evidence="6 7" key="1">
    <citation type="submission" date="2023-01" db="EMBL/GenBank/DDBJ databases">
        <title>Psychrosphaera sp. nov., isolated from marine algae.</title>
        <authorList>
            <person name="Bayburt H."/>
            <person name="Choi B.J."/>
            <person name="Kim J.M."/>
            <person name="Choi D.G."/>
            <person name="Jeon C.O."/>
        </authorList>
    </citation>
    <scope>NUCLEOTIDE SEQUENCE [LARGE SCALE GENOMIC DNA]</scope>
    <source>
        <strain evidence="6 7">G1-22</strain>
    </source>
</reference>
<dbReference type="InterPro" id="IPR004358">
    <property type="entry name" value="Sig_transdc_His_kin-like_C"/>
</dbReference>
<evidence type="ECO:0000313" key="6">
    <source>
        <dbReference type="EMBL" id="MDC2889994.1"/>
    </source>
</evidence>
<evidence type="ECO:0000256" key="1">
    <source>
        <dbReference type="ARBA" id="ARBA00000085"/>
    </source>
</evidence>
<protein>
    <recommendedName>
        <fullName evidence="2">histidine kinase</fullName>
        <ecNumber evidence="2">2.7.13.3</ecNumber>
    </recommendedName>
</protein>
<feature type="transmembrane region" description="Helical" evidence="4">
    <location>
        <begin position="150"/>
        <end position="172"/>
    </location>
</feature>
<keyword evidence="6" id="KW-0418">Kinase</keyword>
<dbReference type="InterPro" id="IPR014265">
    <property type="entry name" value="XrtA/PrsK"/>
</dbReference>
<dbReference type="InterPro" id="IPR005467">
    <property type="entry name" value="His_kinase_dom"/>
</dbReference>
<dbReference type="GO" id="GO:0004673">
    <property type="term" value="F:protein histidine kinase activity"/>
    <property type="evidence" value="ECO:0007669"/>
    <property type="project" value="UniProtKB-EC"/>
</dbReference>
<keyword evidence="7" id="KW-1185">Reference proteome</keyword>
<feature type="transmembrane region" description="Helical" evidence="4">
    <location>
        <begin position="120"/>
        <end position="144"/>
    </location>
</feature>
<dbReference type="NCBIfam" id="TIGR02916">
    <property type="entry name" value="PEP_his_kin"/>
    <property type="match status" value="1"/>
</dbReference>
<evidence type="ECO:0000256" key="3">
    <source>
        <dbReference type="ARBA" id="ARBA00022553"/>
    </source>
</evidence>
<dbReference type="EMBL" id="JAQOMS010000002">
    <property type="protein sequence ID" value="MDC2889994.1"/>
    <property type="molecule type" value="Genomic_DNA"/>
</dbReference>
<evidence type="ECO:0000259" key="5">
    <source>
        <dbReference type="PROSITE" id="PS50109"/>
    </source>
</evidence>
<dbReference type="SMART" id="SM00387">
    <property type="entry name" value="HATPase_c"/>
    <property type="match status" value="1"/>
</dbReference>
<comment type="catalytic activity">
    <reaction evidence="1">
        <text>ATP + protein L-histidine = ADP + protein N-phospho-L-histidine.</text>
        <dbReference type="EC" id="2.7.13.3"/>
    </reaction>
</comment>
<dbReference type="Gene3D" id="3.30.565.10">
    <property type="entry name" value="Histidine kinase-like ATPase, C-terminal domain"/>
    <property type="match status" value="1"/>
</dbReference>
<dbReference type="InterPro" id="IPR003661">
    <property type="entry name" value="HisK_dim/P_dom"/>
</dbReference>
<evidence type="ECO:0000313" key="7">
    <source>
        <dbReference type="Proteomes" id="UP001528411"/>
    </source>
</evidence>
<dbReference type="SUPFAM" id="SSF55874">
    <property type="entry name" value="ATPase domain of HSP90 chaperone/DNA topoisomerase II/histidine kinase"/>
    <property type="match status" value="1"/>
</dbReference>
<feature type="transmembrane region" description="Helical" evidence="4">
    <location>
        <begin position="22"/>
        <end position="40"/>
    </location>
</feature>
<evidence type="ECO:0000256" key="4">
    <source>
        <dbReference type="SAM" id="Phobius"/>
    </source>
</evidence>
<proteinExistence type="predicted"/>
<dbReference type="EC" id="2.7.13.3" evidence="2"/>
<keyword evidence="4" id="KW-0812">Transmembrane</keyword>
<dbReference type="PRINTS" id="PR00344">
    <property type="entry name" value="BCTRLSENSOR"/>
</dbReference>
<feature type="domain" description="Histidine kinase" evidence="5">
    <location>
        <begin position="372"/>
        <end position="576"/>
    </location>
</feature>
<organism evidence="6 7">
    <name type="scientific">Psychrosphaera algicola</name>
    <dbReference type="NCBI Taxonomy" id="3023714"/>
    <lineage>
        <taxon>Bacteria</taxon>
        <taxon>Pseudomonadati</taxon>
        <taxon>Pseudomonadota</taxon>
        <taxon>Gammaproteobacteria</taxon>
        <taxon>Alteromonadales</taxon>
        <taxon>Pseudoalteromonadaceae</taxon>
        <taxon>Psychrosphaera</taxon>
    </lineage>
</organism>
<dbReference type="PANTHER" id="PTHR43547">
    <property type="entry name" value="TWO-COMPONENT HISTIDINE KINASE"/>
    <property type="match status" value="1"/>
</dbReference>
<keyword evidence="4" id="KW-0472">Membrane</keyword>
<dbReference type="InterPro" id="IPR036890">
    <property type="entry name" value="HATPase_C_sf"/>
</dbReference>
<keyword evidence="3" id="KW-0597">Phosphoprotein</keyword>
<feature type="transmembrane region" description="Helical" evidence="4">
    <location>
        <begin position="52"/>
        <end position="70"/>
    </location>
</feature>
<keyword evidence="4" id="KW-1133">Transmembrane helix</keyword>
<feature type="transmembrane region" description="Helical" evidence="4">
    <location>
        <begin position="90"/>
        <end position="108"/>
    </location>
</feature>
<dbReference type="InterPro" id="IPR003594">
    <property type="entry name" value="HATPase_dom"/>
</dbReference>
<evidence type="ECO:0000256" key="2">
    <source>
        <dbReference type="ARBA" id="ARBA00012438"/>
    </source>
</evidence>
<dbReference type="CDD" id="cd00082">
    <property type="entry name" value="HisKA"/>
    <property type="match status" value="1"/>
</dbReference>
<dbReference type="Pfam" id="PF02518">
    <property type="entry name" value="HATPase_c"/>
    <property type="match status" value="1"/>
</dbReference>
<name>A0ABT5FEN4_9GAMM</name>
<dbReference type="PANTHER" id="PTHR43547:SF2">
    <property type="entry name" value="HYBRID SIGNAL TRANSDUCTION HISTIDINE KINASE C"/>
    <property type="match status" value="1"/>
</dbReference>
<accession>A0ABT5FEN4</accession>
<keyword evidence="6" id="KW-0808">Transferase</keyword>